<dbReference type="Pfam" id="PF00724">
    <property type="entry name" value="Oxidored_FMN"/>
    <property type="match status" value="1"/>
</dbReference>
<evidence type="ECO:0000256" key="8">
    <source>
        <dbReference type="ARBA" id="ARBA00023004"/>
    </source>
</evidence>
<dbReference type="PANTHER" id="PTHR42917:SF2">
    <property type="entry name" value="2,4-DIENOYL-COA REDUCTASE [(2E)-ENOYL-COA-PRODUCING]"/>
    <property type="match status" value="1"/>
</dbReference>
<evidence type="ECO:0000259" key="11">
    <source>
        <dbReference type="Pfam" id="PF07992"/>
    </source>
</evidence>
<dbReference type="InterPro" id="IPR013785">
    <property type="entry name" value="Aldolase_TIM"/>
</dbReference>
<comment type="cofactor">
    <cofactor evidence="2">
        <name>[4Fe-4S] cluster</name>
        <dbReference type="ChEBI" id="CHEBI:49883"/>
    </cofactor>
</comment>
<dbReference type="PRINTS" id="PR00411">
    <property type="entry name" value="PNDRDTASEI"/>
</dbReference>
<dbReference type="GO" id="GO:0051536">
    <property type="term" value="F:iron-sulfur cluster binding"/>
    <property type="evidence" value="ECO:0007669"/>
    <property type="project" value="UniProtKB-KW"/>
</dbReference>
<dbReference type="Gene3D" id="3.40.50.720">
    <property type="entry name" value="NAD(P)-binding Rossmann-like Domain"/>
    <property type="match status" value="1"/>
</dbReference>
<gene>
    <name evidence="12" type="ORF">KM031_09025</name>
</gene>
<dbReference type="RefSeq" id="WP_215505959.1">
    <property type="nucleotide sequence ID" value="NZ_CP076361.1"/>
</dbReference>
<organism evidence="12 13">
    <name type="scientific">Gemmobacter fulvus</name>
    <dbReference type="NCBI Taxonomy" id="2840474"/>
    <lineage>
        <taxon>Bacteria</taxon>
        <taxon>Pseudomonadati</taxon>
        <taxon>Pseudomonadota</taxon>
        <taxon>Alphaproteobacteria</taxon>
        <taxon>Rhodobacterales</taxon>
        <taxon>Paracoccaceae</taxon>
        <taxon>Gemmobacter</taxon>
    </lineage>
</organism>
<dbReference type="PRINTS" id="PR00368">
    <property type="entry name" value="FADPNR"/>
</dbReference>
<evidence type="ECO:0000259" key="10">
    <source>
        <dbReference type="Pfam" id="PF00724"/>
    </source>
</evidence>
<dbReference type="GO" id="GO:0010181">
    <property type="term" value="F:FMN binding"/>
    <property type="evidence" value="ECO:0007669"/>
    <property type="project" value="InterPro"/>
</dbReference>
<evidence type="ECO:0000256" key="5">
    <source>
        <dbReference type="ARBA" id="ARBA00022643"/>
    </source>
</evidence>
<dbReference type="PANTHER" id="PTHR42917">
    <property type="entry name" value="2,4-DIENOYL-COA REDUCTASE"/>
    <property type="match status" value="1"/>
</dbReference>
<dbReference type="EMBL" id="CP076361">
    <property type="protein sequence ID" value="QWK89028.1"/>
    <property type="molecule type" value="Genomic_DNA"/>
</dbReference>
<evidence type="ECO:0000256" key="6">
    <source>
        <dbReference type="ARBA" id="ARBA00022723"/>
    </source>
</evidence>
<dbReference type="GO" id="GO:0008670">
    <property type="term" value="F:2,4-dienoyl-CoA reductase (NADPH) activity"/>
    <property type="evidence" value="ECO:0007669"/>
    <property type="project" value="TreeGrafter"/>
</dbReference>
<feature type="domain" description="NADH:flavin oxidoreductase/NADH oxidase N-terminal" evidence="10">
    <location>
        <begin position="5"/>
        <end position="340"/>
    </location>
</feature>
<keyword evidence="7" id="KW-0560">Oxidoreductase</keyword>
<comment type="similarity">
    <text evidence="3">In the N-terminal section; belongs to the NADH:flavin oxidoreductase/NADH oxidase family.</text>
</comment>
<evidence type="ECO:0000256" key="7">
    <source>
        <dbReference type="ARBA" id="ARBA00023002"/>
    </source>
</evidence>
<dbReference type="GO" id="GO:0046872">
    <property type="term" value="F:metal ion binding"/>
    <property type="evidence" value="ECO:0007669"/>
    <property type="project" value="UniProtKB-KW"/>
</dbReference>
<keyword evidence="6" id="KW-0479">Metal-binding</keyword>
<dbReference type="CDD" id="cd04734">
    <property type="entry name" value="OYE_like_3_FMN"/>
    <property type="match status" value="1"/>
</dbReference>
<keyword evidence="4" id="KW-0285">Flavoprotein</keyword>
<dbReference type="Pfam" id="PF07992">
    <property type="entry name" value="Pyr_redox_2"/>
    <property type="match status" value="1"/>
</dbReference>
<evidence type="ECO:0000313" key="12">
    <source>
        <dbReference type="EMBL" id="QWK89028.1"/>
    </source>
</evidence>
<proteinExistence type="inferred from homology"/>
<name>A0A975P4L7_9RHOB</name>
<keyword evidence="13" id="KW-1185">Reference proteome</keyword>
<reference evidence="12" key="1">
    <citation type="submission" date="2021-06" db="EMBL/GenBank/DDBJ databases">
        <title>Direct submission.</title>
        <authorList>
            <person name="Lee C.-S."/>
            <person name="Jin L."/>
        </authorList>
    </citation>
    <scope>NUCLEOTIDE SEQUENCE</scope>
    <source>
        <strain evidence="12">Con5</strain>
    </source>
</reference>
<dbReference type="Gene3D" id="3.50.50.60">
    <property type="entry name" value="FAD/NAD(P)-binding domain"/>
    <property type="match status" value="1"/>
</dbReference>
<evidence type="ECO:0000256" key="3">
    <source>
        <dbReference type="ARBA" id="ARBA00011048"/>
    </source>
</evidence>
<dbReference type="GO" id="GO:0033543">
    <property type="term" value="P:fatty acid beta-oxidation, unsaturated, even number, reductase/isomerase pathway"/>
    <property type="evidence" value="ECO:0007669"/>
    <property type="project" value="TreeGrafter"/>
</dbReference>
<dbReference type="SUPFAM" id="SSF51395">
    <property type="entry name" value="FMN-linked oxidoreductases"/>
    <property type="match status" value="1"/>
</dbReference>
<comment type="cofactor">
    <cofactor evidence="1">
        <name>FMN</name>
        <dbReference type="ChEBI" id="CHEBI:58210"/>
    </cofactor>
</comment>
<keyword evidence="5" id="KW-0288">FMN</keyword>
<keyword evidence="9" id="KW-0411">Iron-sulfur</keyword>
<dbReference type="AlphaFoldDB" id="A0A975P4L7"/>
<evidence type="ECO:0000256" key="9">
    <source>
        <dbReference type="ARBA" id="ARBA00023014"/>
    </source>
</evidence>
<evidence type="ECO:0000256" key="1">
    <source>
        <dbReference type="ARBA" id="ARBA00001917"/>
    </source>
</evidence>
<protein>
    <submittedName>
        <fullName evidence="12">FAD-dependent oxidoreductase</fullName>
    </submittedName>
</protein>
<dbReference type="SUPFAM" id="SSF51971">
    <property type="entry name" value="Nucleotide-binding domain"/>
    <property type="match status" value="1"/>
</dbReference>
<dbReference type="KEGG" id="gfu:KM031_09025"/>
<dbReference type="InterPro" id="IPR001155">
    <property type="entry name" value="OxRdtase_FMN_N"/>
</dbReference>
<accession>A0A975P4L7</accession>
<dbReference type="Gene3D" id="3.20.20.70">
    <property type="entry name" value="Aldolase class I"/>
    <property type="match status" value="1"/>
</dbReference>
<keyword evidence="8" id="KW-0408">Iron</keyword>
<evidence type="ECO:0000256" key="4">
    <source>
        <dbReference type="ARBA" id="ARBA00022630"/>
    </source>
</evidence>
<sequence>MSFPSLFSPIRLGGMEVMNRIVSTGHDTVMAHDGHVTDRLVAYHAARAKGGAGLIIVQVSGVHETARYTSHILMATEDSAIPGYARLAQAVKAHGTRIIGQLFHPGREIMETQDGTAAVAYAPSAVPNSRFRVMPVPLSLAMIAEIVQGYAAAARRLMQAGFDGCEIVASHGYLPAQFLNPAVNKRQDAYGGSLENRLRFTMEVAAAIRVATAPDFTISLRVSGEERDIDALDPSETLTACRTIDAAGIVDVFHVIAGTSASLAGAIHIVPPMFYEAGYTAPFAAQVTKAVQKPVIVTGRINQPQIAEQILRSGQAHLCGMTRAMICDPEMPAKARTDRVDDIRACIGCNQACIGHFHRGYPISCIQYPETGRELTLAAGKIATAQPQRILVAGGGPAGLKAAAILAARGHHVTLCEAAAQLGGQALLAQLLPGRAEFGGLITNLAHEARQAAVTIRLNTPVTLDLVQQEAPDRVIIATGAQPRRPEIESDGAHVLDAWQILRGEANPGARVVIADWRGDWIGMGLAEKLARDGCTVRLCVEGIAAGESLPLYVRDEMVARLHGLGVDIRPYCRLFGADGDTVYFTHSANGAPILAEGTDTLVLAQGHLPDARLAEDLAPWTGPVQVIGDALTPRSAEEAVLEGLKIGITD</sequence>
<dbReference type="InterPro" id="IPR023753">
    <property type="entry name" value="FAD/NAD-binding_dom"/>
</dbReference>
<feature type="domain" description="FAD/NAD(P)-binding" evidence="11">
    <location>
        <begin position="389"/>
        <end position="617"/>
    </location>
</feature>
<dbReference type="InterPro" id="IPR036188">
    <property type="entry name" value="FAD/NAD-bd_sf"/>
</dbReference>
<dbReference type="InterPro" id="IPR051793">
    <property type="entry name" value="NADH:flavin_oxidoreductase"/>
</dbReference>
<evidence type="ECO:0000313" key="13">
    <source>
        <dbReference type="Proteomes" id="UP000679352"/>
    </source>
</evidence>
<dbReference type="Proteomes" id="UP000679352">
    <property type="component" value="Chromosome"/>
</dbReference>
<evidence type="ECO:0000256" key="2">
    <source>
        <dbReference type="ARBA" id="ARBA00001966"/>
    </source>
</evidence>
<dbReference type="SUPFAM" id="SSF51905">
    <property type="entry name" value="FAD/NAD(P)-binding domain"/>
    <property type="match status" value="1"/>
</dbReference>